<protein>
    <recommendedName>
        <fullName evidence="4">Methyltransferase domain-containing protein</fullName>
    </recommendedName>
</protein>
<dbReference type="KEGG" id="bgt:106076167"/>
<evidence type="ECO:0000313" key="3">
    <source>
        <dbReference type="Proteomes" id="UP000076420"/>
    </source>
</evidence>
<dbReference type="Proteomes" id="UP000076420">
    <property type="component" value="Unassembled WGS sequence"/>
</dbReference>
<dbReference type="InterPro" id="IPR029063">
    <property type="entry name" value="SAM-dependent_MTases_sf"/>
</dbReference>
<evidence type="ECO:0000313" key="2">
    <source>
        <dbReference type="EnsemblMetazoa" id="BGLB000468-PB"/>
    </source>
</evidence>
<dbReference type="VEuPathDB" id="VectorBase:BGLAX_026565"/>
<dbReference type="CDD" id="cd02440">
    <property type="entry name" value="AdoMet_MTases"/>
    <property type="match status" value="1"/>
</dbReference>
<evidence type="ECO:0000256" key="1">
    <source>
        <dbReference type="ARBA" id="ARBA00010815"/>
    </source>
</evidence>
<dbReference type="Gene3D" id="3.40.50.150">
    <property type="entry name" value="Vaccinia Virus protein VP39"/>
    <property type="match status" value="1"/>
</dbReference>
<accession>A0A2C9JC48</accession>
<dbReference type="PANTHER" id="PTHR43832:SF1">
    <property type="entry name" value="S-ADENOSYL-L-METHIONINE-DEPENDENT METHYLTRANSFERASES SUPERFAMILY PROTEIN"/>
    <property type="match status" value="1"/>
</dbReference>
<organism evidence="2 3">
    <name type="scientific">Biomphalaria glabrata</name>
    <name type="common">Bloodfluke planorb</name>
    <name type="synonym">Freshwater snail</name>
    <dbReference type="NCBI Taxonomy" id="6526"/>
    <lineage>
        <taxon>Eukaryota</taxon>
        <taxon>Metazoa</taxon>
        <taxon>Spiralia</taxon>
        <taxon>Lophotrochozoa</taxon>
        <taxon>Mollusca</taxon>
        <taxon>Gastropoda</taxon>
        <taxon>Heterobranchia</taxon>
        <taxon>Euthyneura</taxon>
        <taxon>Panpulmonata</taxon>
        <taxon>Hygrophila</taxon>
        <taxon>Lymnaeoidea</taxon>
        <taxon>Planorbidae</taxon>
        <taxon>Biomphalaria</taxon>
    </lineage>
</organism>
<dbReference type="STRING" id="6526.A0A2C9JC48"/>
<dbReference type="RefSeq" id="XP_013092484.2">
    <property type="nucleotide sequence ID" value="XM_013237030.2"/>
</dbReference>
<dbReference type="AlphaFoldDB" id="A0A2C9JC48"/>
<gene>
    <name evidence="2" type="primary">106076167</name>
</gene>
<comment type="similarity">
    <text evidence="1">Belongs to the CFA/CMAS family.</text>
</comment>
<dbReference type="EnsemblMetazoa" id="BGLB000468-RB">
    <property type="protein sequence ID" value="BGLB000468-PB"/>
    <property type="gene ID" value="BGLB000468"/>
</dbReference>
<dbReference type="VEuPathDB" id="VectorBase:BGLB000468"/>
<dbReference type="OrthoDB" id="8300214at2759"/>
<dbReference type="FunFam" id="3.40.50.150:FF:000554">
    <property type="entry name" value="Cation-transporting ATPase"/>
    <property type="match status" value="1"/>
</dbReference>
<dbReference type="SUPFAM" id="SSF53335">
    <property type="entry name" value="S-adenosyl-L-methionine-dependent methyltransferases"/>
    <property type="match status" value="1"/>
</dbReference>
<dbReference type="PANTHER" id="PTHR43832">
    <property type="match status" value="1"/>
</dbReference>
<proteinExistence type="inferred from homology"/>
<name>A0A2C9JC48_BIOGL</name>
<sequence length="341" mass="39171">MASDDETLRKGVRQSLESWVRKLECNGDIEKQHFFKKKFVNSLGAAPIATHTELANEQHYEVPTEFFLEVLGKRLKYSGCVWPEGVSTLDEAEDATLALYCERAQLQDGYAVMDLGCGWGSLTLYILEKFPNCKVTCVSNSSTQRASIQERAEKLGYAARLQAITADANTFTTNEQFDRIISIEMFEHMKNYKALFHKVSSWMKPNGLLFVQIFCHKHNPYAFDIKPGSDTEWMAKNFFTGGTMPSSDLFLFFQNDINLVDWWVVNGTHYTKTLDAWLAKMDASKAKVEELFAKHYGNDAAQQTFNWRLFFIFCSEVFQYKNGNEWHILHQLFTKKLASAL</sequence>
<reference evidence="2" key="1">
    <citation type="submission" date="2020-05" db="UniProtKB">
        <authorList>
            <consortium name="EnsemblMetazoa"/>
        </authorList>
    </citation>
    <scope>IDENTIFICATION</scope>
    <source>
        <strain evidence="2">BB02</strain>
    </source>
</reference>
<dbReference type="Pfam" id="PF02353">
    <property type="entry name" value="CMAS"/>
    <property type="match status" value="1"/>
</dbReference>
<evidence type="ECO:0008006" key="4">
    <source>
        <dbReference type="Google" id="ProtNLM"/>
    </source>
</evidence>